<dbReference type="GO" id="GO:0004439">
    <property type="term" value="F:phosphatidylinositol-4,5-bisphosphate 5-phosphatase activity"/>
    <property type="evidence" value="ECO:0007669"/>
    <property type="project" value="TreeGrafter"/>
</dbReference>
<feature type="domain" description="Inositol polyphosphate-related phosphatase" evidence="2">
    <location>
        <begin position="215"/>
        <end position="512"/>
    </location>
</feature>
<dbReference type="OrthoDB" id="405996at2759"/>
<dbReference type="PANTHER" id="PTHR11200">
    <property type="entry name" value="INOSITOL 5-PHOSPHATASE"/>
    <property type="match status" value="1"/>
</dbReference>
<dbReference type="SMART" id="SM00128">
    <property type="entry name" value="IPPc"/>
    <property type="match status" value="1"/>
</dbReference>
<proteinExistence type="predicted"/>
<feature type="compositionally biased region" description="Basic and acidic residues" evidence="1">
    <location>
        <begin position="763"/>
        <end position="775"/>
    </location>
</feature>
<dbReference type="STRING" id="745531.A0A0C3P002"/>
<dbReference type="AlphaFoldDB" id="A0A0C3P002"/>
<dbReference type="InterPro" id="IPR046985">
    <property type="entry name" value="IP5"/>
</dbReference>
<feature type="region of interest" description="Disordered" evidence="1">
    <location>
        <begin position="1"/>
        <end position="69"/>
    </location>
</feature>
<feature type="region of interest" description="Disordered" evidence="1">
    <location>
        <begin position="148"/>
        <end position="210"/>
    </location>
</feature>
<dbReference type="Proteomes" id="UP000053257">
    <property type="component" value="Unassembled WGS sequence"/>
</dbReference>
<feature type="compositionally biased region" description="Low complexity" evidence="1">
    <location>
        <begin position="599"/>
        <end position="612"/>
    </location>
</feature>
<evidence type="ECO:0000313" key="4">
    <source>
        <dbReference type="Proteomes" id="UP000053257"/>
    </source>
</evidence>
<reference evidence="3 4" key="1">
    <citation type="journal article" date="2014" name="PLoS Genet.">
        <title>Analysis of the Phlebiopsis gigantea genome, transcriptome and secretome provides insight into its pioneer colonization strategies of wood.</title>
        <authorList>
            <person name="Hori C."/>
            <person name="Ishida T."/>
            <person name="Igarashi K."/>
            <person name="Samejima M."/>
            <person name="Suzuki H."/>
            <person name="Master E."/>
            <person name="Ferreira P."/>
            <person name="Ruiz-Duenas F.J."/>
            <person name="Held B."/>
            <person name="Canessa P."/>
            <person name="Larrondo L.F."/>
            <person name="Schmoll M."/>
            <person name="Druzhinina I.S."/>
            <person name="Kubicek C.P."/>
            <person name="Gaskell J.A."/>
            <person name="Kersten P."/>
            <person name="St John F."/>
            <person name="Glasner J."/>
            <person name="Sabat G."/>
            <person name="Splinter BonDurant S."/>
            <person name="Syed K."/>
            <person name="Yadav J."/>
            <person name="Mgbeahuruike A.C."/>
            <person name="Kovalchuk A."/>
            <person name="Asiegbu F.O."/>
            <person name="Lackner G."/>
            <person name="Hoffmeister D."/>
            <person name="Rencoret J."/>
            <person name="Gutierrez A."/>
            <person name="Sun H."/>
            <person name="Lindquist E."/>
            <person name="Barry K."/>
            <person name="Riley R."/>
            <person name="Grigoriev I.V."/>
            <person name="Henrissat B."/>
            <person name="Kues U."/>
            <person name="Berka R.M."/>
            <person name="Martinez A.T."/>
            <person name="Covert S.F."/>
            <person name="Blanchette R.A."/>
            <person name="Cullen D."/>
        </authorList>
    </citation>
    <scope>NUCLEOTIDE SEQUENCE [LARGE SCALE GENOMIC DNA]</scope>
    <source>
        <strain evidence="3 4">11061_1 CR5-6</strain>
    </source>
</reference>
<feature type="region of interest" description="Disordered" evidence="1">
    <location>
        <begin position="592"/>
        <end position="691"/>
    </location>
</feature>
<evidence type="ECO:0000259" key="2">
    <source>
        <dbReference type="SMART" id="SM00128"/>
    </source>
</evidence>
<feature type="compositionally biased region" description="Polar residues" evidence="1">
    <location>
        <begin position="510"/>
        <end position="521"/>
    </location>
</feature>
<dbReference type="PANTHER" id="PTHR11200:SF275">
    <property type="entry name" value="LD06095P"/>
    <property type="match status" value="1"/>
</dbReference>
<dbReference type="InterPro" id="IPR036691">
    <property type="entry name" value="Endo/exonu/phosph_ase_sf"/>
</dbReference>
<dbReference type="GO" id="GO:0046856">
    <property type="term" value="P:phosphatidylinositol dephosphorylation"/>
    <property type="evidence" value="ECO:0007669"/>
    <property type="project" value="InterPro"/>
</dbReference>
<organism evidence="3 4">
    <name type="scientific">Phlebiopsis gigantea (strain 11061_1 CR5-6)</name>
    <name type="common">White-rot fungus</name>
    <name type="synonym">Peniophora gigantea</name>
    <dbReference type="NCBI Taxonomy" id="745531"/>
    <lineage>
        <taxon>Eukaryota</taxon>
        <taxon>Fungi</taxon>
        <taxon>Dikarya</taxon>
        <taxon>Basidiomycota</taxon>
        <taxon>Agaricomycotina</taxon>
        <taxon>Agaricomycetes</taxon>
        <taxon>Polyporales</taxon>
        <taxon>Phanerochaetaceae</taxon>
        <taxon>Phlebiopsis</taxon>
    </lineage>
</organism>
<feature type="compositionally biased region" description="Basic residues" evidence="1">
    <location>
        <begin position="178"/>
        <end position="193"/>
    </location>
</feature>
<dbReference type="InterPro" id="IPR000300">
    <property type="entry name" value="IPPc"/>
</dbReference>
<name>A0A0C3P002_PHLG1</name>
<feature type="compositionally biased region" description="Basic and acidic residues" evidence="1">
    <location>
        <begin position="148"/>
        <end position="177"/>
    </location>
</feature>
<gene>
    <name evidence="3" type="ORF">PHLGIDRAFT_125172</name>
</gene>
<feature type="compositionally biased region" description="Polar residues" evidence="1">
    <location>
        <begin position="1"/>
        <end position="14"/>
    </location>
</feature>
<feature type="compositionally biased region" description="Polar residues" evidence="1">
    <location>
        <begin position="826"/>
        <end position="835"/>
    </location>
</feature>
<evidence type="ECO:0000313" key="3">
    <source>
        <dbReference type="EMBL" id="KIP11059.1"/>
    </source>
</evidence>
<keyword evidence="4" id="KW-1185">Reference proteome</keyword>
<feature type="region of interest" description="Disordered" evidence="1">
    <location>
        <begin position="466"/>
        <end position="537"/>
    </location>
</feature>
<dbReference type="HOGENOM" id="CLU_005289_1_0_1"/>
<feature type="compositionally biased region" description="Basic and acidic residues" evidence="1">
    <location>
        <begin position="635"/>
        <end position="648"/>
    </location>
</feature>
<dbReference type="Gene3D" id="3.60.10.10">
    <property type="entry name" value="Endonuclease/exonuclease/phosphatase"/>
    <property type="match status" value="2"/>
</dbReference>
<evidence type="ECO:0000256" key="1">
    <source>
        <dbReference type="SAM" id="MobiDB-lite"/>
    </source>
</evidence>
<dbReference type="EMBL" id="KN840449">
    <property type="protein sequence ID" value="KIP11059.1"/>
    <property type="molecule type" value="Genomic_DNA"/>
</dbReference>
<protein>
    <recommendedName>
        <fullName evidence="2">Inositol polyphosphate-related phosphatase domain-containing protein</fullName>
    </recommendedName>
</protein>
<feature type="compositionally biased region" description="Acidic residues" evidence="1">
    <location>
        <begin position="491"/>
        <end position="508"/>
    </location>
</feature>
<accession>A0A0C3P002</accession>
<feature type="compositionally biased region" description="Basic and acidic residues" evidence="1">
    <location>
        <begin position="36"/>
        <end position="52"/>
    </location>
</feature>
<feature type="compositionally biased region" description="Basic and acidic residues" evidence="1">
    <location>
        <begin position="473"/>
        <end position="487"/>
    </location>
</feature>
<dbReference type="Pfam" id="PF22669">
    <property type="entry name" value="Exo_endo_phos2"/>
    <property type="match status" value="2"/>
</dbReference>
<dbReference type="SUPFAM" id="SSF56219">
    <property type="entry name" value="DNase I-like"/>
    <property type="match status" value="1"/>
</dbReference>
<feature type="region of interest" description="Disordered" evidence="1">
    <location>
        <begin position="745"/>
        <end position="859"/>
    </location>
</feature>
<feature type="compositionally biased region" description="Polar residues" evidence="1">
    <location>
        <begin position="659"/>
        <end position="673"/>
    </location>
</feature>
<sequence>MSIPGPSQRTNDLPSSPHPHQRPGVMTRLHALFPTHESHPSGDSVDTPKPDGSRANVHRRRKSKPQPPPKFIKVRMVTWNMHESLPKGDLEDLLGAINDESTIYTAPGGVPDLPLDGDHPFHLVVVAGQECPSISGIPMALGAGFKLKDKDRDKSREKERDDVSDTPEKDEGAEEKRRPRSRHLSIRHHSHRHSHEEPAVAAAGSASQEHAGHPYGWTSILEDWYVNGGSAAQISAAMHTSSQDGYSPTGYLDDSDVALYAKAKSTGDLNARMNVHRKGPYELLVKERMMGIYLAIFIHRDIRDLVQGTSKSAVTAGLIGGRVGNKGGVGISLNLNGTTMLFINSHLAAHEGKVHHRIANYNKIKSELAVDDFLPPDDPRVMAEDLTDRFDFTFLCGDLNFRLDITRLHADWLISRQEYAQALAFDQLRKVMENGDAFVGFSEASIGFPPTFKYDVLRYKRSKRTKSMKRVSRTPDGETHAHTRLLPEEGPYVEEDRSEGEQDGDEAVSEASTAWTGQSKYTEADDEENEYYFHSPPSPRLINPVGSILNKQVASAAAHKAKAKWISLINAKQSSPAAPIFQRLKQKVQLHDKRESWRSDSPLSRSLPSTPLNVSMPNSPPPAFTTLTLPPTPGKDNDDIRVLSDEKLLMPPRVVEPSKASTPLASVARTASSKSDRLDQEEESDEKGVYDTSHKRRVPSWCDRILFKTTMTPVPESEVSEEMELPLPPLPPRNRMGSFFHALRSRKDSTTSLDAPPYLLTPDSRHTSPEHRSGEDSPLELFDDGSTPRLGGNNRLRHSASADHLVTQERSLAPRSNPILEHPRSRQTSLQSAHTSHGHPSPALRVDSLQPFDTPPPVPPKDRLLAQQPVSSLWKNFNFLPFLRDSTPQVPDQPTTPGILPEIPPRRGDVVCLGYSTLDDRQMRRLEGKSDHRPVIGAYALCIGSSQ</sequence>